<sequence>MVLDEYIERLEREVENKRYFLRESHGALQDLVERKQHGGSTVHSRRVAVSDAVWREVMQRPMYLPERQDPIGLNLLTVRLEGRDASMEEWMRCERQMVELQRTYLEDIKGLNAAMGETIAEFERNPPAGSAEDRRAAGAEQRTLSELETDNEAVRYELASFIQQYMVPNDPDHTSEAQMMSLLTPLLNGEEMEADRARETAPALYRLLLRANLLELNSDKVKLLDLSV</sequence>
<reference evidence="1 2" key="1">
    <citation type="submission" date="2024-05" db="EMBL/GenBank/DDBJ databases">
        <title>Long read based assembly of the Candida bracarensis genome reveals expanded adhesin content.</title>
        <authorList>
            <person name="Marcet-Houben M."/>
            <person name="Ksiezopolska E."/>
            <person name="Gabaldon T."/>
        </authorList>
    </citation>
    <scope>NUCLEOTIDE SEQUENCE [LARGE SCALE GENOMIC DNA]</scope>
    <source>
        <strain evidence="1 2">CBM6</strain>
    </source>
</reference>
<proteinExistence type="predicted"/>
<accession>A0ABR4NT14</accession>
<keyword evidence="2" id="KW-1185">Reference proteome</keyword>
<comment type="caution">
    <text evidence="1">The sequence shown here is derived from an EMBL/GenBank/DDBJ whole genome shotgun (WGS) entry which is preliminary data.</text>
</comment>
<evidence type="ECO:0000313" key="1">
    <source>
        <dbReference type="EMBL" id="KAL3231527.1"/>
    </source>
</evidence>
<evidence type="ECO:0000313" key="2">
    <source>
        <dbReference type="Proteomes" id="UP001623330"/>
    </source>
</evidence>
<dbReference type="EMBL" id="JBEVYD010000007">
    <property type="protein sequence ID" value="KAL3231527.1"/>
    <property type="molecule type" value="Genomic_DNA"/>
</dbReference>
<protein>
    <submittedName>
        <fullName evidence="1">Uncharacterized protein</fullName>
    </submittedName>
</protein>
<organism evidence="1 2">
    <name type="scientific">Nakaseomyces bracarensis</name>
    <dbReference type="NCBI Taxonomy" id="273131"/>
    <lineage>
        <taxon>Eukaryota</taxon>
        <taxon>Fungi</taxon>
        <taxon>Dikarya</taxon>
        <taxon>Ascomycota</taxon>
        <taxon>Saccharomycotina</taxon>
        <taxon>Saccharomycetes</taxon>
        <taxon>Saccharomycetales</taxon>
        <taxon>Saccharomycetaceae</taxon>
        <taxon>Nakaseomyces</taxon>
    </lineage>
</organism>
<name>A0ABR4NT14_9SACH</name>
<dbReference type="Proteomes" id="UP001623330">
    <property type="component" value="Unassembled WGS sequence"/>
</dbReference>
<gene>
    <name evidence="1" type="ORF">RNJ44_00562</name>
</gene>